<evidence type="ECO:0000313" key="6">
    <source>
        <dbReference type="EMBL" id="SHK49564.1"/>
    </source>
</evidence>
<name>A0A1M6SXZ4_9BACL</name>
<feature type="domain" description="DNA mismatch repair proteins mutS family" evidence="5">
    <location>
        <begin position="344"/>
        <end position="546"/>
    </location>
</feature>
<dbReference type="AlphaFoldDB" id="A0A1M6SXZ4"/>
<dbReference type="Proteomes" id="UP000184016">
    <property type="component" value="Unassembled WGS sequence"/>
</dbReference>
<feature type="coiled-coil region" evidence="4">
    <location>
        <begin position="248"/>
        <end position="290"/>
    </location>
</feature>
<dbReference type="InterPro" id="IPR000432">
    <property type="entry name" value="DNA_mismatch_repair_MutS_C"/>
</dbReference>
<dbReference type="Gene3D" id="3.40.50.300">
    <property type="entry name" value="P-loop containing nucleotide triphosphate hydrolases"/>
    <property type="match status" value="1"/>
</dbReference>
<dbReference type="OrthoDB" id="9777812at2"/>
<gene>
    <name evidence="6" type="ORF">SAMN05443507_1156</name>
</gene>
<keyword evidence="1" id="KW-0547">Nucleotide-binding</keyword>
<dbReference type="InterPro" id="IPR045076">
    <property type="entry name" value="MutS"/>
</dbReference>
<dbReference type="Pfam" id="PF00488">
    <property type="entry name" value="MutS_V"/>
    <property type="match status" value="1"/>
</dbReference>
<protein>
    <submittedName>
        <fullName evidence="6">MutS domain V</fullName>
    </submittedName>
</protein>
<keyword evidence="2" id="KW-0067">ATP-binding</keyword>
<dbReference type="GO" id="GO:0006298">
    <property type="term" value="P:mismatch repair"/>
    <property type="evidence" value="ECO:0007669"/>
    <property type="project" value="InterPro"/>
</dbReference>
<dbReference type="PANTHER" id="PTHR11361">
    <property type="entry name" value="DNA MISMATCH REPAIR PROTEIN MUTS FAMILY MEMBER"/>
    <property type="match status" value="1"/>
</dbReference>
<dbReference type="InterPro" id="IPR027417">
    <property type="entry name" value="P-loop_NTPase"/>
</dbReference>
<reference evidence="7" key="1">
    <citation type="submission" date="2016-11" db="EMBL/GenBank/DDBJ databases">
        <authorList>
            <person name="Varghese N."/>
            <person name="Submissions S."/>
        </authorList>
    </citation>
    <scope>NUCLEOTIDE SEQUENCE [LARGE SCALE GENOMIC DNA]</scope>
    <source>
        <strain evidence="7">USBA-503</strain>
    </source>
</reference>
<organism evidence="6 7">
    <name type="scientific">Alicyclobacillus tolerans</name>
    <dbReference type="NCBI Taxonomy" id="90970"/>
    <lineage>
        <taxon>Bacteria</taxon>
        <taxon>Bacillati</taxon>
        <taxon>Bacillota</taxon>
        <taxon>Bacilli</taxon>
        <taxon>Bacillales</taxon>
        <taxon>Alicyclobacillaceae</taxon>
        <taxon>Alicyclobacillus</taxon>
    </lineage>
</organism>
<keyword evidence="7" id="KW-1185">Reference proteome</keyword>
<dbReference type="SUPFAM" id="SSF52540">
    <property type="entry name" value="P-loop containing nucleoside triphosphate hydrolases"/>
    <property type="match status" value="1"/>
</dbReference>
<evidence type="ECO:0000256" key="1">
    <source>
        <dbReference type="ARBA" id="ARBA00022741"/>
    </source>
</evidence>
<dbReference type="InterPro" id="IPR036187">
    <property type="entry name" value="DNA_mismatch_repair_MutS_sf"/>
</dbReference>
<dbReference type="RefSeq" id="WP_072874355.1">
    <property type="nucleotide sequence ID" value="NZ_FRAF01000015.1"/>
</dbReference>
<dbReference type="SUPFAM" id="SSF48334">
    <property type="entry name" value="DNA repair protein MutS, domain III"/>
    <property type="match status" value="1"/>
</dbReference>
<evidence type="ECO:0000256" key="4">
    <source>
        <dbReference type="SAM" id="Coils"/>
    </source>
</evidence>
<evidence type="ECO:0000259" key="5">
    <source>
        <dbReference type="SMART" id="SM00534"/>
    </source>
</evidence>
<keyword evidence="4" id="KW-0175">Coiled coil</keyword>
<evidence type="ECO:0000256" key="2">
    <source>
        <dbReference type="ARBA" id="ARBA00022840"/>
    </source>
</evidence>
<dbReference type="EMBL" id="FRAF01000015">
    <property type="protein sequence ID" value="SHK49564.1"/>
    <property type="molecule type" value="Genomic_DNA"/>
</dbReference>
<evidence type="ECO:0000313" key="7">
    <source>
        <dbReference type="Proteomes" id="UP000184016"/>
    </source>
</evidence>
<sequence length="553" mass="62698">MNENITWRSVSRSFLDEKTAEKIGWKEVFAAWQPVTAGGVRFKENLRPYLPGNEVDLLHVHELLALDLQRISPEELRRWREWLRQLPDIQPLLASLALDTLELTPKTALWLKQTVQSTLHLLKESQIPPGLDYLTISDMESLLKPFGHPELSHFAVQHLADSFYLEAQHEEREIKKKLTQYQTEWLKTLQKQGWPLYQRPDSTLMLSLPVHRDLLELVKSTPNLRVLRETPFEIILQRVPDDVESELLVAWENAFAKLQQETDRLLAQLTEQVQRQLQSWNRLADALQEMDIRLSKVALARVWQGVVPSVSERWSLREARHPLLAEQLQQQGRSFVAIDLPNVGTLNVITGSNMGGKSVTLCVIALMQCLLQYGLPVPAVSFTAPLLTGVRLLFAAGTQMEHGLSAFGQEVVGWGSVLEEAEHQALLLLFDEPGCTTNPQEGEALVHGLLHKLSGLQDSIVFLASHYASVAAYQGAAHWRVRGLSSVLHQDMQNATLAERLRFLAAAMDYRLERRQPGQGVQEALEVAKWLGLPDSLLQVARRYQETEGRMNI</sequence>
<dbReference type="GO" id="GO:0140664">
    <property type="term" value="F:ATP-dependent DNA damage sensor activity"/>
    <property type="evidence" value="ECO:0007669"/>
    <property type="project" value="InterPro"/>
</dbReference>
<keyword evidence="3" id="KW-0238">DNA-binding</keyword>
<accession>A0A1M6SXZ4</accession>
<proteinExistence type="predicted"/>
<dbReference type="STRING" id="1830138.SAMN05443507_1156"/>
<evidence type="ECO:0000256" key="3">
    <source>
        <dbReference type="ARBA" id="ARBA00023125"/>
    </source>
</evidence>
<dbReference type="SMART" id="SM00534">
    <property type="entry name" value="MUTSac"/>
    <property type="match status" value="1"/>
</dbReference>
<dbReference type="GO" id="GO:0030983">
    <property type="term" value="F:mismatched DNA binding"/>
    <property type="evidence" value="ECO:0007669"/>
    <property type="project" value="InterPro"/>
</dbReference>
<dbReference type="GO" id="GO:0005524">
    <property type="term" value="F:ATP binding"/>
    <property type="evidence" value="ECO:0007669"/>
    <property type="project" value="UniProtKB-KW"/>
</dbReference>